<feature type="repeat" description="ANK" evidence="11">
    <location>
        <begin position="523"/>
        <end position="558"/>
    </location>
</feature>
<dbReference type="SUPFAM" id="SSF50729">
    <property type="entry name" value="PH domain-like"/>
    <property type="match status" value="1"/>
</dbReference>
<dbReference type="PROSITE" id="PS50003">
    <property type="entry name" value="PH_DOMAIN"/>
    <property type="match status" value="1"/>
</dbReference>
<dbReference type="InterPro" id="IPR036770">
    <property type="entry name" value="Ankyrin_rpt-contain_sf"/>
</dbReference>
<reference evidence="18" key="1">
    <citation type="submission" date="2025-08" db="UniProtKB">
        <authorList>
            <consortium name="Ensembl"/>
        </authorList>
    </citation>
    <scope>IDENTIFICATION</scope>
</reference>
<dbReference type="InterPro" id="IPR001849">
    <property type="entry name" value="PH_domain"/>
</dbReference>
<dbReference type="Pfam" id="PF14604">
    <property type="entry name" value="SH3_9"/>
    <property type="match status" value="1"/>
</dbReference>
<feature type="compositionally biased region" description="Pro residues" evidence="14">
    <location>
        <begin position="882"/>
        <end position="892"/>
    </location>
</feature>
<dbReference type="CDD" id="cd11965">
    <property type="entry name" value="SH3_ASAP1"/>
    <property type="match status" value="1"/>
</dbReference>
<dbReference type="InterPro" id="IPR001452">
    <property type="entry name" value="SH3_domain"/>
</dbReference>
<keyword evidence="4" id="KW-0343">GTPase activation</keyword>
<dbReference type="GO" id="GO:0005737">
    <property type="term" value="C:cytoplasm"/>
    <property type="evidence" value="ECO:0007669"/>
    <property type="project" value="UniProtKB-SubCell"/>
</dbReference>
<dbReference type="GO" id="GO:0008270">
    <property type="term" value="F:zinc ion binding"/>
    <property type="evidence" value="ECO:0007669"/>
    <property type="project" value="UniProtKB-KW"/>
</dbReference>
<feature type="compositionally biased region" description="Basic and acidic residues" evidence="14">
    <location>
        <begin position="646"/>
        <end position="657"/>
    </location>
</feature>
<evidence type="ECO:0000256" key="12">
    <source>
        <dbReference type="PROSITE-ProRule" id="PRU00192"/>
    </source>
</evidence>
<feature type="compositionally biased region" description="Polar residues" evidence="14">
    <location>
        <begin position="254"/>
        <end position="266"/>
    </location>
</feature>
<keyword evidence="7" id="KW-0677">Repeat</keyword>
<accession>A0A8D1HZM6</accession>
<evidence type="ECO:0000256" key="7">
    <source>
        <dbReference type="ARBA" id="ARBA00022737"/>
    </source>
</evidence>
<evidence type="ECO:0000256" key="5">
    <source>
        <dbReference type="ARBA" id="ARBA00022490"/>
    </source>
</evidence>
<evidence type="ECO:0000256" key="14">
    <source>
        <dbReference type="SAM" id="MobiDB-lite"/>
    </source>
</evidence>
<dbReference type="CDD" id="cd08848">
    <property type="entry name" value="ArfGap_ASAP1"/>
    <property type="match status" value="1"/>
</dbReference>
<dbReference type="SMART" id="SM00105">
    <property type="entry name" value="ArfGap"/>
    <property type="match status" value="1"/>
</dbReference>
<sequence>MVSNLKGIMAREPQEWMPDQISVSEFIAETTEDYNSPTTSSFTTRLHNCRNTVTLLEEALDQDRTALQKVKKSVKAIYNSGQLQGLSHNVIFTLDSLLKGDLKGVKGDLKKPFDKAWKDYETKFTKIEKEKREHAKQHGLIRTEITGAEIAEEMEKERRLFQLQMCEYLIKVNEIKTKKGVDLLQNLIKYYHAQCNFFQDGLKTADKLKQYIEKLAADLYNIKQTQDEEKKQLTALRDLIKSSLQLDQKEDSQSRQGGYSMHQLQGNKEYGSEKKGYLLKKSDSNRQPAKLNLLTCQVKPNAEDKKSFDLISHNRTYHFQAEDEQDYVAWISVLTNSKEEALTMAFRGEQSTGENSLEDLTKAIIEDVQRLPGNEVCCDCGSSEPTWLSTNLGILTCIECSGIHREMGVHISRIQSLELDKLGTSELLLAKNVGNNSFNDIMEANLPSPSPKPTPSSDMTVRKEYITAKYVDHRFSRKTCSSSSAKLNELLEAIKSRDLLALIQVYAEGVELMEPLLEPGQELGETALHLAVRTADQTSLHLVDFLVQNCGNLDKQTALGNTALHYCSMYGKPECLKLLLRSKPTVDVVNQAGETALDIAKRLKATQCEDLLSQAKSGKFNPHVHVEYEWNLRQEEMDESDDDLDDKPSPIKKERSPRPQSFCHSSSISPQDKLSLPGFSTPRDKQRLSYGAFTNQIFVSTSTDSPTSPTTEAPPLPPRNSGKGPPGPPSTLPLSTQTSSGSSTLSKKRPPPPPPGHKRTLSDPPSPLPHGPPNKGAVPWGNDVGPSSSSKTANKFEGLSQQSSTASAKTALGPRVLPKLPQKVALRKTETSHHLSLDKAGVPPEIFQKSSQLAELPLKPPPGDLPPKPTELAPKPQIGDLPPKPGELPPKPQLGDLPPKPQLSDLPPKPQMKDLPPKPQLGDLLAKPPAGDASPKAQPLELTPKSHPADLSPNIQKQASEDANDLTPTLPETPVPLPRKINTGKSKGRRVKTIYDCQADNDDELTFMEGEVIVVTGEEDQEWWIGHIEGQPERKGVFPVSFVHILSD</sequence>
<feature type="domain" description="Arf-GAP" evidence="17">
    <location>
        <begin position="362"/>
        <end position="485"/>
    </location>
</feature>
<dbReference type="InterPro" id="IPR001164">
    <property type="entry name" value="ArfGAP_dom"/>
</dbReference>
<keyword evidence="10" id="KW-0472">Membrane</keyword>
<keyword evidence="13" id="KW-0863">Zinc-finger</keyword>
<comment type="subcellular location">
    <subcellularLocation>
        <location evidence="2">Cytoplasm</location>
    </subcellularLocation>
    <subcellularLocation>
        <location evidence="1">Membrane</location>
    </subcellularLocation>
</comment>
<dbReference type="InterPro" id="IPR036028">
    <property type="entry name" value="SH3-like_dom_sf"/>
</dbReference>
<dbReference type="GO" id="GO:0016020">
    <property type="term" value="C:membrane"/>
    <property type="evidence" value="ECO:0007669"/>
    <property type="project" value="UniProtKB-SubCell"/>
</dbReference>
<dbReference type="AlphaFoldDB" id="A0A8D1HZM6"/>
<dbReference type="PROSITE" id="PS50115">
    <property type="entry name" value="ARFGAP"/>
    <property type="match status" value="1"/>
</dbReference>
<feature type="compositionally biased region" description="Polar residues" evidence="14">
    <location>
        <begin position="658"/>
        <end position="672"/>
    </location>
</feature>
<feature type="region of interest" description="Disordered" evidence="14">
    <location>
        <begin position="699"/>
        <end position="989"/>
    </location>
</feature>
<dbReference type="Gene3D" id="2.30.30.40">
    <property type="entry name" value="SH3 Domains"/>
    <property type="match status" value="1"/>
</dbReference>
<dbReference type="PANTHER" id="PTHR45854:SF2">
    <property type="entry name" value="ARF-GAP WITH SH3 DOMAIN, ANK REPEAT AND PH DOMAIN-CONTAINING PROTEIN 1"/>
    <property type="match status" value="1"/>
</dbReference>
<dbReference type="FunFam" id="1.25.40.950:FF:000001">
    <property type="entry name" value="Arf-GAP with SH3 domain, ANK repeat and PH domain-containing protein 1"/>
    <property type="match status" value="1"/>
</dbReference>
<dbReference type="SUPFAM" id="SSF103657">
    <property type="entry name" value="BAR/IMD domain-like"/>
    <property type="match status" value="1"/>
</dbReference>
<dbReference type="InterPro" id="IPR038016">
    <property type="entry name" value="ASAP1_SH3"/>
</dbReference>
<keyword evidence="5" id="KW-0963">Cytoplasm</keyword>
<feature type="region of interest" description="Disordered" evidence="14">
    <location>
        <begin position="634"/>
        <end position="685"/>
    </location>
</feature>
<evidence type="ECO:0000259" key="15">
    <source>
        <dbReference type="PROSITE" id="PS50002"/>
    </source>
</evidence>
<keyword evidence="3 12" id="KW-0728">SH3 domain</keyword>
<dbReference type="Gene3D" id="1.10.220.150">
    <property type="entry name" value="Arf GTPase activating protein"/>
    <property type="match status" value="1"/>
</dbReference>
<dbReference type="Gene3D" id="1.25.40.950">
    <property type="match status" value="1"/>
</dbReference>
<dbReference type="SUPFAM" id="SSF48403">
    <property type="entry name" value="Ankyrin repeat"/>
    <property type="match status" value="1"/>
</dbReference>
<protein>
    <recommendedName>
        <fullName evidence="20">Arf-GAP with SH3 domain, ANK repeat and PH domain-containing protein 1</fullName>
    </recommendedName>
</protein>
<dbReference type="Gene3D" id="2.30.29.30">
    <property type="entry name" value="Pleckstrin-homology domain (PH domain)/Phosphotyrosine-binding domain (PTB)"/>
    <property type="match status" value="1"/>
</dbReference>
<dbReference type="InterPro" id="IPR002110">
    <property type="entry name" value="Ankyrin_rpt"/>
</dbReference>
<dbReference type="SMART" id="SM00326">
    <property type="entry name" value="SH3"/>
    <property type="match status" value="1"/>
</dbReference>
<dbReference type="FunFam" id="2.30.30.40:FF:000012">
    <property type="entry name" value="Arf-GAP with SH3 domain, ANK repeat and PH domain-containing protein 2"/>
    <property type="match status" value="1"/>
</dbReference>
<feature type="compositionally biased region" description="Basic and acidic residues" evidence="14">
    <location>
        <begin position="827"/>
        <end position="837"/>
    </location>
</feature>
<dbReference type="Proteomes" id="UP000694728">
    <property type="component" value="Unplaced"/>
</dbReference>
<feature type="compositionally biased region" description="Low complexity" evidence="14">
    <location>
        <begin position="732"/>
        <end position="745"/>
    </location>
</feature>
<evidence type="ECO:0000256" key="1">
    <source>
        <dbReference type="ARBA" id="ARBA00004370"/>
    </source>
</evidence>
<evidence type="ECO:0000256" key="4">
    <source>
        <dbReference type="ARBA" id="ARBA00022468"/>
    </source>
</evidence>
<dbReference type="SUPFAM" id="SSF50044">
    <property type="entry name" value="SH3-domain"/>
    <property type="match status" value="1"/>
</dbReference>
<dbReference type="InterPro" id="IPR043593">
    <property type="entry name" value="ASAP"/>
</dbReference>
<dbReference type="Pfam" id="PF12796">
    <property type="entry name" value="Ank_2"/>
    <property type="match status" value="1"/>
</dbReference>
<evidence type="ECO:0000313" key="18">
    <source>
        <dbReference type="Ensembl" id="ENSSSCP00045026236.1"/>
    </source>
</evidence>
<dbReference type="PROSITE" id="PS50088">
    <property type="entry name" value="ANK_REPEAT"/>
    <property type="match status" value="2"/>
</dbReference>
<evidence type="ECO:0000259" key="16">
    <source>
        <dbReference type="PROSITE" id="PS50003"/>
    </source>
</evidence>
<dbReference type="InterPro" id="IPR038508">
    <property type="entry name" value="ArfGAP_dom_sf"/>
</dbReference>
<evidence type="ECO:0000256" key="3">
    <source>
        <dbReference type="ARBA" id="ARBA00022443"/>
    </source>
</evidence>
<evidence type="ECO:0008006" key="20">
    <source>
        <dbReference type="Google" id="ProtNLM"/>
    </source>
</evidence>
<dbReference type="Gene3D" id="1.20.1270.60">
    <property type="entry name" value="Arfaptin homology (AH) domain/BAR domain"/>
    <property type="match status" value="1"/>
</dbReference>
<organism evidence="18 19">
    <name type="scientific">Sus scrofa</name>
    <name type="common">Pig</name>
    <dbReference type="NCBI Taxonomy" id="9823"/>
    <lineage>
        <taxon>Eukaryota</taxon>
        <taxon>Metazoa</taxon>
        <taxon>Chordata</taxon>
        <taxon>Craniata</taxon>
        <taxon>Vertebrata</taxon>
        <taxon>Euteleostomi</taxon>
        <taxon>Mammalia</taxon>
        <taxon>Eutheria</taxon>
        <taxon>Laurasiatheria</taxon>
        <taxon>Artiodactyla</taxon>
        <taxon>Suina</taxon>
        <taxon>Suidae</taxon>
        <taxon>Sus</taxon>
    </lineage>
</organism>
<evidence type="ECO:0000313" key="19">
    <source>
        <dbReference type="Proteomes" id="UP000694728"/>
    </source>
</evidence>
<evidence type="ECO:0000256" key="6">
    <source>
        <dbReference type="ARBA" id="ARBA00022723"/>
    </source>
</evidence>
<keyword evidence="8" id="KW-0862">Zinc</keyword>
<dbReference type="InterPro" id="IPR004148">
    <property type="entry name" value="BAR_dom"/>
</dbReference>
<feature type="compositionally biased region" description="Low complexity" evidence="14">
    <location>
        <begin position="800"/>
        <end position="811"/>
    </location>
</feature>
<keyword evidence="6" id="KW-0479">Metal-binding</keyword>
<evidence type="ECO:0000256" key="13">
    <source>
        <dbReference type="PROSITE-ProRule" id="PRU00288"/>
    </source>
</evidence>
<dbReference type="Gene3D" id="1.25.40.20">
    <property type="entry name" value="Ankyrin repeat-containing domain"/>
    <property type="match status" value="1"/>
</dbReference>
<feature type="region of interest" description="Disordered" evidence="14">
    <location>
        <begin position="247"/>
        <end position="266"/>
    </location>
</feature>
<feature type="compositionally biased region" description="Pro residues" evidence="14">
    <location>
        <begin position="858"/>
        <end position="869"/>
    </location>
</feature>
<dbReference type="GO" id="GO:0005096">
    <property type="term" value="F:GTPase activator activity"/>
    <property type="evidence" value="ECO:0007669"/>
    <property type="project" value="UniProtKB-KW"/>
</dbReference>
<dbReference type="SUPFAM" id="SSF57863">
    <property type="entry name" value="ArfGap/RecO-like zinc finger"/>
    <property type="match status" value="1"/>
</dbReference>
<evidence type="ECO:0000259" key="17">
    <source>
        <dbReference type="PROSITE" id="PS50115"/>
    </source>
</evidence>
<dbReference type="Ensembl" id="ENSSSCT00045037746.1">
    <property type="protein sequence ID" value="ENSSSCP00045026236.1"/>
    <property type="gene ID" value="ENSSSCG00045021842.1"/>
</dbReference>
<evidence type="ECO:0000256" key="11">
    <source>
        <dbReference type="PROSITE-ProRule" id="PRU00023"/>
    </source>
</evidence>
<dbReference type="SMART" id="SM00248">
    <property type="entry name" value="ANK"/>
    <property type="match status" value="2"/>
</dbReference>
<feature type="domain" description="SH3" evidence="15">
    <location>
        <begin position="986"/>
        <end position="1048"/>
    </location>
</feature>
<evidence type="ECO:0000256" key="10">
    <source>
        <dbReference type="ARBA" id="ARBA00023136"/>
    </source>
</evidence>
<evidence type="ECO:0000256" key="8">
    <source>
        <dbReference type="ARBA" id="ARBA00022833"/>
    </source>
</evidence>
<dbReference type="PRINTS" id="PR00405">
    <property type="entry name" value="REVINTRACTNG"/>
</dbReference>
<dbReference type="PROSITE" id="PS50002">
    <property type="entry name" value="SH3"/>
    <property type="match status" value="1"/>
</dbReference>
<dbReference type="Pfam" id="PF16746">
    <property type="entry name" value="BAR_3"/>
    <property type="match status" value="1"/>
</dbReference>
<dbReference type="InterPro" id="IPR027267">
    <property type="entry name" value="AH/BAR_dom_sf"/>
</dbReference>
<dbReference type="FunFam" id="1.25.40.20:FF:000006">
    <property type="entry name" value="Arf-GAP with SH3 domain, ANK repeat and PH domain-containing protein 2"/>
    <property type="match status" value="1"/>
</dbReference>
<dbReference type="Pfam" id="PF01412">
    <property type="entry name" value="ArfGap"/>
    <property type="match status" value="1"/>
</dbReference>
<dbReference type="InterPro" id="IPR011993">
    <property type="entry name" value="PH-like_dom_sf"/>
</dbReference>
<feature type="domain" description="PH" evidence="16">
    <location>
        <begin position="162"/>
        <end position="339"/>
    </location>
</feature>
<feature type="repeat" description="ANK" evidence="11">
    <location>
        <begin position="559"/>
        <end position="591"/>
    </location>
</feature>
<dbReference type="InterPro" id="IPR037278">
    <property type="entry name" value="ARFGAP/RecO"/>
</dbReference>
<proteinExistence type="predicted"/>
<feature type="compositionally biased region" description="Acidic residues" evidence="14">
    <location>
        <begin position="636"/>
        <end position="645"/>
    </location>
</feature>
<keyword evidence="9 11" id="KW-0040">ANK repeat</keyword>
<feature type="compositionally biased region" description="Low complexity" evidence="14">
    <location>
        <begin position="700"/>
        <end position="711"/>
    </location>
</feature>
<evidence type="ECO:0000256" key="2">
    <source>
        <dbReference type="ARBA" id="ARBA00004496"/>
    </source>
</evidence>
<dbReference type="PANTHER" id="PTHR45854">
    <property type="entry name" value="ASAP FAMILY MEMBER"/>
    <property type="match status" value="1"/>
</dbReference>
<evidence type="ECO:0000256" key="9">
    <source>
        <dbReference type="ARBA" id="ARBA00023043"/>
    </source>
</evidence>
<dbReference type="FunFam" id="1.10.220.150:FF:000002">
    <property type="entry name" value="arf-GAP with SH3 domain, ANK repeat and PH domain-containing protein 1"/>
    <property type="match status" value="1"/>
</dbReference>
<name>A0A8D1HZM6_PIG</name>